<feature type="transmembrane region" description="Helical" evidence="2">
    <location>
        <begin position="172"/>
        <end position="195"/>
    </location>
</feature>
<accession>A0A316UC54</accession>
<dbReference type="OrthoDB" id="341353at2759"/>
<evidence type="ECO:0000313" key="3">
    <source>
        <dbReference type="EMBL" id="PWN22732.1"/>
    </source>
</evidence>
<dbReference type="PANTHER" id="PTHR13439">
    <property type="entry name" value="CT120 PROTEIN"/>
    <property type="match status" value="1"/>
</dbReference>
<keyword evidence="2" id="KW-0812">Transmembrane</keyword>
<dbReference type="EMBL" id="KZ819322">
    <property type="protein sequence ID" value="PWN22732.1"/>
    <property type="molecule type" value="Genomic_DNA"/>
</dbReference>
<dbReference type="AlphaFoldDB" id="A0A316UC54"/>
<feature type="transmembrane region" description="Helical" evidence="2">
    <location>
        <begin position="121"/>
        <end position="139"/>
    </location>
</feature>
<dbReference type="RefSeq" id="XP_025349892.1">
    <property type="nucleotide sequence ID" value="XM_025491576.1"/>
</dbReference>
<keyword evidence="2" id="KW-0472">Membrane</keyword>
<sequence length="589" mass="65231">MMLSNFLPADSPLNDPLITYSLCGSLLIQHGLFHLLSATIFSGSALAQLKKRCWILTTFNAGVTTLAALPYLWDFFSHGLDFGAIQPRRPFTHAMCSFFVVYLASDLGLGSIYYRKLINFSSGWAHHTVYLVLFTFWVHKGWGHIAVMACVFELPTFIMGIASLHPPLRSNIAFTSTFFLTRVFFHIALLAASVTEHGRSAPRINGSLGPCISIAVTLPMHLWWGWKCILSVRRRMAKRKLAAKAEREKQANEFANIAAQAFNGFQAPNLSSAVNTPLPTPGPSPVLSATRLIDSGTSAFAKAAAAGKRPMNLVLGRTKSASAIDSIPMLDASPQVSADPSLLQVPVRPGLQRRRTSADAVRQARHLTAPVPPEGATDESREPFLAIRSAAEARDRARRLVADAVRRLWVGAPDSWRRQFEEEALQMELRRAPRRVGVSLGEMSERSDTEVDTPPSDEGEDRQLVRTAAEQRSRAQKARAMLRRGVLRAVRRAINGKTDSGTLTDGYSQSDDEALARTRSETDRALSNLDLTSVFKLSGLPLPPDLVGDPYEVRPLNVEKKEGERRRRFVGDLRRKMEVRARDVVVWDD</sequence>
<evidence type="ECO:0008006" key="5">
    <source>
        <dbReference type="Google" id="ProtNLM"/>
    </source>
</evidence>
<gene>
    <name evidence="3" type="ORF">BCV69DRAFT_280337</name>
</gene>
<organism evidence="3 4">
    <name type="scientific">Pseudomicrostroma glucosiphilum</name>
    <dbReference type="NCBI Taxonomy" id="1684307"/>
    <lineage>
        <taxon>Eukaryota</taxon>
        <taxon>Fungi</taxon>
        <taxon>Dikarya</taxon>
        <taxon>Basidiomycota</taxon>
        <taxon>Ustilaginomycotina</taxon>
        <taxon>Exobasidiomycetes</taxon>
        <taxon>Microstromatales</taxon>
        <taxon>Microstromatales incertae sedis</taxon>
        <taxon>Pseudomicrostroma</taxon>
    </lineage>
</organism>
<feature type="transmembrane region" description="Helical" evidence="2">
    <location>
        <begin position="17"/>
        <end position="41"/>
    </location>
</feature>
<evidence type="ECO:0000313" key="4">
    <source>
        <dbReference type="Proteomes" id="UP000245942"/>
    </source>
</evidence>
<keyword evidence="2" id="KW-1133">Transmembrane helix</keyword>
<dbReference type="STRING" id="1684307.A0A316UC54"/>
<dbReference type="InterPro" id="IPR050846">
    <property type="entry name" value="TLCD"/>
</dbReference>
<name>A0A316UC54_9BASI</name>
<dbReference type="Proteomes" id="UP000245942">
    <property type="component" value="Unassembled WGS sequence"/>
</dbReference>
<proteinExistence type="predicted"/>
<dbReference type="GO" id="GO:0055088">
    <property type="term" value="P:lipid homeostasis"/>
    <property type="evidence" value="ECO:0007669"/>
    <property type="project" value="TreeGrafter"/>
</dbReference>
<dbReference type="PANTHER" id="PTHR13439:SF72">
    <property type="entry name" value="TLC DOMAIN-CONTAINING PROTEIN"/>
    <property type="match status" value="1"/>
</dbReference>
<feature type="region of interest" description="Disordered" evidence="1">
    <location>
        <begin position="436"/>
        <end position="463"/>
    </location>
</feature>
<evidence type="ECO:0000256" key="1">
    <source>
        <dbReference type="SAM" id="MobiDB-lite"/>
    </source>
</evidence>
<feature type="transmembrane region" description="Helical" evidence="2">
    <location>
        <begin position="145"/>
        <end position="165"/>
    </location>
</feature>
<evidence type="ECO:0000256" key="2">
    <source>
        <dbReference type="SAM" id="Phobius"/>
    </source>
</evidence>
<feature type="transmembrane region" description="Helical" evidence="2">
    <location>
        <begin position="53"/>
        <end position="72"/>
    </location>
</feature>
<keyword evidence="4" id="KW-1185">Reference proteome</keyword>
<feature type="transmembrane region" description="Helical" evidence="2">
    <location>
        <begin position="207"/>
        <end position="226"/>
    </location>
</feature>
<feature type="transmembrane region" description="Helical" evidence="2">
    <location>
        <begin position="92"/>
        <end position="114"/>
    </location>
</feature>
<dbReference type="GeneID" id="37013310"/>
<reference evidence="3 4" key="1">
    <citation type="journal article" date="2018" name="Mol. Biol. Evol.">
        <title>Broad Genomic Sampling Reveals a Smut Pathogenic Ancestry of the Fungal Clade Ustilaginomycotina.</title>
        <authorList>
            <person name="Kijpornyongpan T."/>
            <person name="Mondo S.J."/>
            <person name="Barry K."/>
            <person name="Sandor L."/>
            <person name="Lee J."/>
            <person name="Lipzen A."/>
            <person name="Pangilinan J."/>
            <person name="LaButti K."/>
            <person name="Hainaut M."/>
            <person name="Henrissat B."/>
            <person name="Grigoriev I.V."/>
            <person name="Spatafora J.W."/>
            <person name="Aime M.C."/>
        </authorList>
    </citation>
    <scope>NUCLEOTIDE SEQUENCE [LARGE SCALE GENOMIC DNA]</scope>
    <source>
        <strain evidence="3 4">MCA 4718</strain>
    </source>
</reference>
<dbReference type="GO" id="GO:0005783">
    <property type="term" value="C:endoplasmic reticulum"/>
    <property type="evidence" value="ECO:0007669"/>
    <property type="project" value="TreeGrafter"/>
</dbReference>
<protein>
    <recommendedName>
        <fullName evidence="5">TLC domain-containing protein</fullName>
    </recommendedName>
</protein>